<dbReference type="AlphaFoldDB" id="A0A1H2G5P8"/>
<proteinExistence type="inferred from homology"/>
<dbReference type="Pfam" id="PF03109">
    <property type="entry name" value="ABC1"/>
    <property type="match status" value="1"/>
</dbReference>
<organism evidence="3 4">
    <name type="scientific">Pseudomonas pohangensis</name>
    <dbReference type="NCBI Taxonomy" id="364197"/>
    <lineage>
        <taxon>Bacteria</taxon>
        <taxon>Pseudomonadati</taxon>
        <taxon>Pseudomonadota</taxon>
        <taxon>Gammaproteobacteria</taxon>
        <taxon>Pseudomonadales</taxon>
        <taxon>Pseudomonadaceae</taxon>
        <taxon>Pseudomonas</taxon>
    </lineage>
</organism>
<dbReference type="SUPFAM" id="SSF56112">
    <property type="entry name" value="Protein kinase-like (PK-like)"/>
    <property type="match status" value="1"/>
</dbReference>
<comment type="similarity">
    <text evidence="1">Belongs to the protein kinase superfamily. ADCK protein kinase family.</text>
</comment>
<dbReference type="Gene3D" id="1.10.510.10">
    <property type="entry name" value="Transferase(Phosphotransferase) domain 1"/>
    <property type="match status" value="1"/>
</dbReference>
<evidence type="ECO:0000313" key="4">
    <source>
        <dbReference type="Proteomes" id="UP000243232"/>
    </source>
</evidence>
<gene>
    <name evidence="3" type="ORF">SAMN05216296_2062</name>
</gene>
<dbReference type="RefSeq" id="WP_157718846.1">
    <property type="nucleotide sequence ID" value="NZ_LT629785.1"/>
</dbReference>
<keyword evidence="4" id="KW-1185">Reference proteome</keyword>
<evidence type="ECO:0000256" key="1">
    <source>
        <dbReference type="ARBA" id="ARBA00009670"/>
    </source>
</evidence>
<reference evidence="4" key="1">
    <citation type="submission" date="2016-10" db="EMBL/GenBank/DDBJ databases">
        <authorList>
            <person name="Varghese N."/>
            <person name="Submissions S."/>
        </authorList>
    </citation>
    <scope>NUCLEOTIDE SEQUENCE [LARGE SCALE GENOMIC DNA]</scope>
    <source>
        <strain evidence="4">DSM 17875</strain>
    </source>
</reference>
<dbReference type="InterPro" id="IPR050154">
    <property type="entry name" value="UbiB_kinase"/>
</dbReference>
<dbReference type="PROSITE" id="PS51257">
    <property type="entry name" value="PROKAR_LIPOPROTEIN"/>
    <property type="match status" value="1"/>
</dbReference>
<dbReference type="OrthoDB" id="5712114at2"/>
<dbReference type="PANTHER" id="PTHR10566">
    <property type="entry name" value="CHAPERONE-ACTIVITY OF BC1 COMPLEX CABC1 -RELATED"/>
    <property type="match status" value="1"/>
</dbReference>
<dbReference type="PANTHER" id="PTHR10566:SF113">
    <property type="entry name" value="PROTEIN ACTIVITY OF BC1 COMPLEX KINASE 7, CHLOROPLASTIC"/>
    <property type="match status" value="1"/>
</dbReference>
<dbReference type="EMBL" id="LT629785">
    <property type="protein sequence ID" value="SDU14917.1"/>
    <property type="molecule type" value="Genomic_DNA"/>
</dbReference>
<protein>
    <submittedName>
        <fullName evidence="3">ABC1 family protein</fullName>
    </submittedName>
</protein>
<sequence>MALTFIRRMGENARPSGFTGANLLLGSACHFPDTLMPRAPKPTPVESSLSFGELLPALKDRTQWALRSTGELTVGLARIIKSLGPLIDLLNSNEDINEAQLHAVLDNLFDSIAQHPLVGQLRVLTERMRERRMLPNESTTEDLIRFLVDQVHKRSLINIPKEVTEEFWRFFDELMSEPELRGLGEVSLDVVRILVSAYEPLLVSLINQLKALRKVNDRKLRDIALSARVVRDDLLIFRRQIRALRFVRQFFEVDPEDLQGQAEVVAQMVREFGPLFIKMAQVAASNSDFLPQEMADALAVFREDVDPMTPSEVEQAFIECFGESPRDRYFGFDASKPLKSGSIASVYLAQKPMKPTRKGQRHLVPVVVKVGRHNLAREFLIGKTVIKLAIVSSHYWAPHSKLAPFFNSWLDQIDVFVEGFNCELDFEAEAQNQTRFARRIRPGDDWYVPEVFVSSRRIIEMELVDNAQCLSSAFQIGSPLRRKKIRRKVGRSFLQAMLTQMLVYREFHGDLHAGNVLVDPAGKLHFIDWGNTVPLEGIWKPALRYLQGVLSGDSDAVVTAVIEMSVAGNVSAKERKEIEASVIKAFAASDMTPLGYDFARTLYEEGTEGLIERVDLAMRLASGFTRQGLIIKGEYMHLSRSVTAMIGSYMAIYSGLPRSAMVLDALEVSWRFPLSIGRLGFDTARKRVLQHLLGMAANKKMLALLPQAELPTD</sequence>
<name>A0A1H2G5P8_9PSED</name>
<dbReference type="InterPro" id="IPR011009">
    <property type="entry name" value="Kinase-like_dom_sf"/>
</dbReference>
<evidence type="ECO:0000313" key="3">
    <source>
        <dbReference type="EMBL" id="SDU14917.1"/>
    </source>
</evidence>
<dbReference type="STRING" id="364197.SAMN05216296_2062"/>
<feature type="domain" description="ABC1 atypical kinase-like" evidence="2">
    <location>
        <begin position="302"/>
        <end position="558"/>
    </location>
</feature>
<dbReference type="InterPro" id="IPR004147">
    <property type="entry name" value="ABC1_dom"/>
</dbReference>
<evidence type="ECO:0000259" key="2">
    <source>
        <dbReference type="Pfam" id="PF03109"/>
    </source>
</evidence>
<accession>A0A1H2G5P8</accession>
<dbReference type="Proteomes" id="UP000243232">
    <property type="component" value="Chromosome I"/>
</dbReference>